<dbReference type="PANTHER" id="PTHR12792:SF0">
    <property type="entry name" value="SEPARIN"/>
    <property type="match status" value="1"/>
</dbReference>
<keyword evidence="3" id="KW-0378">Hydrolase</keyword>
<comment type="caution">
    <text evidence="6">The sequence shown here is derived from an EMBL/GenBank/DDBJ whole genome shotgun (WGS) entry which is preliminary data.</text>
</comment>
<evidence type="ECO:0000259" key="5">
    <source>
        <dbReference type="PROSITE" id="PS51700"/>
    </source>
</evidence>
<comment type="catalytic activity">
    <reaction evidence="1">
        <text>All bonds known to be hydrolyzed by this endopeptidase have arginine in P1 and an acidic residue in P4. P6 is often occupied by an acidic residue or by a hydroxy-amino-acid residue, the phosphorylation of which enhances cleavage.</text>
        <dbReference type="EC" id="3.4.22.49"/>
    </reaction>
</comment>
<dbReference type="PANTHER" id="PTHR12792">
    <property type="entry name" value="EXTRA SPINDLE POLES 1-RELATED"/>
    <property type="match status" value="1"/>
</dbReference>
<dbReference type="EC" id="3.4.22.49" evidence="2"/>
<dbReference type="PROSITE" id="PS51700">
    <property type="entry name" value="SEPARIN"/>
    <property type="match status" value="1"/>
</dbReference>
<dbReference type="Proteomes" id="UP001360560">
    <property type="component" value="Unassembled WGS sequence"/>
</dbReference>
<dbReference type="InterPro" id="IPR005314">
    <property type="entry name" value="Peptidase_C50"/>
</dbReference>
<evidence type="ECO:0000313" key="7">
    <source>
        <dbReference type="Proteomes" id="UP001360560"/>
    </source>
</evidence>
<dbReference type="GO" id="GO:0051307">
    <property type="term" value="P:meiotic chromosome separation"/>
    <property type="evidence" value="ECO:0007669"/>
    <property type="project" value="TreeGrafter"/>
</dbReference>
<sequence length="1862" mass="213344">MVVTTVDDSNIEECLDCLNRIQVTVNHGFSESSIELCLNVYQASIEKFSRWKQNNHPEKKITECYIEATTKSIQILRGSGKFRNHDIDARQRTFIARLIEMEDYKQSELICWKLFQSLKKRLKSKKKGTILSSQSLVSYYDDDDAMPNHKLIIYSIDFAETNDGNVFQYINLMTLYLQTVQLSYKKSNKIIGSEDLLMLLDVKNSGFLKVLSQQKAEIKVPCFNLLIKVFNSFIYLPTLPRILKTLLILKCLQIIVRNRDIIPNVTSIPSNNWFAEFINDVQLLTNSDQVKIYKYINKDLYLLVSEYLHDGKINDYLQFDLGAMLQLLTKINSVKTNNSILDTCDWNIFIVSLRNTVIKKNNMDKLLHLIMNNSAIKKPSIDVAFNEFDIAVLKSDAFLKRLLSSVKIILGKTYTFGIQSLFVIKVLNLFSVFFNTNSNGRLTKRLHLSILDIITIYTKDLIETLPADYDFVINNLDTLADVTKKCGQVKRFRNISNLYYNIGLKLIKIGSDYANFPVDSLTDNIKNCIKIEHIICLADASKENLDQYESKLQKVVSILIKYSQQKLSVNMIFEFFKLCLDSSGFSDTCLKLRSSFSATTGLLLRCLLLNINNESVSIISGLCSHIPTSLRACIFLCLIKVVQTLKLENKKSNIAGILFSAFITDKDPLLYFLCYVEYLSIPSLQLDSIQKISEPSSVLVTGSVVSEYEMLILSVLKFKLFTRNNMEHKNPKLIIESFNLFLEWLNQENSYSLISKSVVLSEFESANFLSMVSYFQYYGLKPQLSVILSKYSFCRSSLLEKNIDLALKMMYESVRGYISLGFSKVVQKDIKYLEQFLKQKRSHFQESDQLINSLRVLLLKLEYYLMINNLNSAQSTMENILMFVGDHPESFSTSILDFINAHNINDNHISLMICYSKLSYLMANLKFLLGLFEDSVFDLRRSVRIILVIVKKLSKGISSTSTTEILMWQASGLLIQYYQLFIKINLHYGFSKDCEFYIKELKKIVFESDYLPVHQLHSSFLMLDYALLSNKTKMINECFDMSQSLHSSMVNDFVDKETEILNDCACVKYYGNKDNGTKVHEYYVKLCHEISYLNKQSNRGIDIDNPLLSIYSNLGPREISKYNRIQLQIENLIVSNLDNDNIRKFDYLNLLKRVGTKKYDVSLDCIASAKQHLLNAKKYLASDPVLAVLQDSAISIPSFDDDDLVASTNEKLQVGDTATKPVQELILSRDAVLNGKSDFITCSSNIELYEISYIFTYSISLLSAISHLTIESPNSQGQILNKMFYLSEVPRQAPFKYERRLSRYEENTKELVPQPKFVSDTSEDFSIDGISKEIEQYLPENWDVITIDICPYTGDLLLSKIDSNKPSPFVVRLPLNRFSSRDVSEDSISFKDAKNEFLEIISKNNESTKFSRTNKIDDIESKKNWWRARYKLNAKLEKLLKDVEFCWLGGFRGMFTQHKDEISTPEIINKFKTKFIKIIEDNLPSRKQMRQISSKLQRSHSVSGNFHHSRFSAKVLNAQNFKGISPPDIAIDDSVILLFLTLGDPDKLKDTELLEDLIYFVLDILSFHGEENAYDEIDIDQIYIDVEALLRSCYFEAQATKNKIRHASTAHTVLVVGKTCQNLPWESLPCLEKCSVSRMPSLKLLLESLKNHRPKDRARMELDISKPGYYILNPGQDLTRTQDAFEEKLKQNLTSWTARVGEPPTESEYLDGLIHSDLFIYIGHGGGEHYVRNSKLKKIPYLEQNTLKKDCAAALLLGCSSGSLSDNGQLEPNGTVFSYLIAGSPMILANLWDVTDKDIDKFSISMFEQWGLFSTEESAESKDERNGYNICEAVANSRKVCLLKYLNGAAPVIYGLPFYIKK</sequence>
<accession>A0AAV5QMI2</accession>
<evidence type="ECO:0000256" key="1">
    <source>
        <dbReference type="ARBA" id="ARBA00000451"/>
    </source>
</evidence>
<reference evidence="6 7" key="1">
    <citation type="journal article" date="2023" name="Elife">
        <title>Identification of key yeast species and microbe-microbe interactions impacting larval growth of Drosophila in the wild.</title>
        <authorList>
            <person name="Mure A."/>
            <person name="Sugiura Y."/>
            <person name="Maeda R."/>
            <person name="Honda K."/>
            <person name="Sakurai N."/>
            <person name="Takahashi Y."/>
            <person name="Watada M."/>
            <person name="Katoh T."/>
            <person name="Gotoh A."/>
            <person name="Gotoh Y."/>
            <person name="Taniguchi I."/>
            <person name="Nakamura K."/>
            <person name="Hayashi T."/>
            <person name="Katayama T."/>
            <person name="Uemura T."/>
            <person name="Hattori Y."/>
        </authorList>
    </citation>
    <scope>NUCLEOTIDE SEQUENCE [LARGE SCALE GENOMIC DNA]</scope>
    <source>
        <strain evidence="6 7">SC-9</strain>
    </source>
</reference>
<keyword evidence="4" id="KW-0159">Chromosome partition</keyword>
<dbReference type="GO" id="GO:0005737">
    <property type="term" value="C:cytoplasm"/>
    <property type="evidence" value="ECO:0007669"/>
    <property type="project" value="TreeGrafter"/>
</dbReference>
<name>A0AAV5QMI2_9ASCO</name>
<dbReference type="GeneID" id="90073519"/>
<organism evidence="6 7">
    <name type="scientific">Saccharomycopsis crataegensis</name>
    <dbReference type="NCBI Taxonomy" id="43959"/>
    <lineage>
        <taxon>Eukaryota</taxon>
        <taxon>Fungi</taxon>
        <taxon>Dikarya</taxon>
        <taxon>Ascomycota</taxon>
        <taxon>Saccharomycotina</taxon>
        <taxon>Saccharomycetes</taxon>
        <taxon>Saccharomycopsidaceae</taxon>
        <taxon>Saccharomycopsis</taxon>
    </lineage>
</organism>
<dbReference type="InterPro" id="IPR030397">
    <property type="entry name" value="SEPARIN_core_dom"/>
</dbReference>
<dbReference type="GO" id="GO:0072686">
    <property type="term" value="C:mitotic spindle"/>
    <property type="evidence" value="ECO:0007669"/>
    <property type="project" value="TreeGrafter"/>
</dbReference>
<dbReference type="GO" id="GO:0004197">
    <property type="term" value="F:cysteine-type endopeptidase activity"/>
    <property type="evidence" value="ECO:0007669"/>
    <property type="project" value="InterPro"/>
</dbReference>
<evidence type="ECO:0000256" key="2">
    <source>
        <dbReference type="ARBA" id="ARBA00012489"/>
    </source>
</evidence>
<dbReference type="Pfam" id="PF03568">
    <property type="entry name" value="Separin_C"/>
    <property type="match status" value="1"/>
</dbReference>
<gene>
    <name evidence="6" type="ORF">DASC09_028650</name>
</gene>
<evidence type="ECO:0000313" key="6">
    <source>
        <dbReference type="EMBL" id="GMM35540.1"/>
    </source>
</evidence>
<keyword evidence="7" id="KW-1185">Reference proteome</keyword>
<evidence type="ECO:0000256" key="4">
    <source>
        <dbReference type="ARBA" id="ARBA00022829"/>
    </source>
</evidence>
<feature type="domain" description="Peptidase C50" evidence="5">
    <location>
        <begin position="1665"/>
        <end position="1770"/>
    </location>
</feature>
<proteinExistence type="predicted"/>
<dbReference type="EMBL" id="BTFZ01000006">
    <property type="protein sequence ID" value="GMM35540.1"/>
    <property type="molecule type" value="Genomic_DNA"/>
</dbReference>
<dbReference type="GO" id="GO:0006508">
    <property type="term" value="P:proteolysis"/>
    <property type="evidence" value="ECO:0007669"/>
    <property type="project" value="InterPro"/>
</dbReference>
<dbReference type="GO" id="GO:0005634">
    <property type="term" value="C:nucleus"/>
    <property type="evidence" value="ECO:0007669"/>
    <property type="project" value="InterPro"/>
</dbReference>
<evidence type="ECO:0000256" key="3">
    <source>
        <dbReference type="ARBA" id="ARBA00022801"/>
    </source>
</evidence>
<dbReference type="GO" id="GO:0044732">
    <property type="term" value="C:mitotic spindle pole body"/>
    <property type="evidence" value="ECO:0007669"/>
    <property type="project" value="TreeGrafter"/>
</dbReference>
<dbReference type="RefSeq" id="XP_064852540.1">
    <property type="nucleotide sequence ID" value="XM_064996468.1"/>
</dbReference>
<protein>
    <recommendedName>
        <fullName evidence="2">separase</fullName>
        <ecNumber evidence="2">3.4.22.49</ecNumber>
    </recommendedName>
</protein>